<dbReference type="Proteomes" id="UP000045285">
    <property type="component" value="Unassembled WGS sequence"/>
</dbReference>
<dbReference type="EMBL" id="CCMZ01000056">
    <property type="protein sequence ID" value="CDX26897.1"/>
    <property type="molecule type" value="Genomic_DNA"/>
</dbReference>
<dbReference type="InterPro" id="IPR038729">
    <property type="entry name" value="Rad50/SbcC_AAA"/>
</dbReference>
<feature type="coiled-coil region" evidence="1">
    <location>
        <begin position="209"/>
        <end position="250"/>
    </location>
</feature>
<name>A0A090G7E9_MESPL</name>
<gene>
    <name evidence="3" type="ORF">MPL3356_60608</name>
</gene>
<dbReference type="GO" id="GO:0006302">
    <property type="term" value="P:double-strand break repair"/>
    <property type="evidence" value="ECO:0007669"/>
    <property type="project" value="InterPro"/>
</dbReference>
<evidence type="ECO:0000313" key="4">
    <source>
        <dbReference type="Proteomes" id="UP000045285"/>
    </source>
</evidence>
<evidence type="ECO:0000259" key="2">
    <source>
        <dbReference type="Pfam" id="PF13476"/>
    </source>
</evidence>
<dbReference type="InterPro" id="IPR027417">
    <property type="entry name" value="P-loop_NTPase"/>
</dbReference>
<keyword evidence="1" id="KW-0175">Coiled coil</keyword>
<dbReference type="GO" id="GO:0016887">
    <property type="term" value="F:ATP hydrolysis activity"/>
    <property type="evidence" value="ECO:0007669"/>
    <property type="project" value="InterPro"/>
</dbReference>
<dbReference type="Pfam" id="PF13476">
    <property type="entry name" value="AAA_23"/>
    <property type="match status" value="1"/>
</dbReference>
<feature type="domain" description="Rad50/SbcC-type AAA" evidence="2">
    <location>
        <begin position="12"/>
        <end position="253"/>
    </location>
</feature>
<dbReference type="SUPFAM" id="SSF52540">
    <property type="entry name" value="P-loop containing nucleoside triphosphate hydrolases"/>
    <property type="match status" value="1"/>
</dbReference>
<proteinExistence type="predicted"/>
<accession>A0A090G7E9</accession>
<evidence type="ECO:0000313" key="3">
    <source>
        <dbReference type="EMBL" id="CDX26897.1"/>
    </source>
</evidence>
<dbReference type="AlphaFoldDB" id="A0A090G7E9"/>
<reference evidence="4" key="1">
    <citation type="submission" date="2014-08" db="EMBL/GenBank/DDBJ databases">
        <authorList>
            <person name="Moulin L."/>
        </authorList>
    </citation>
    <scope>NUCLEOTIDE SEQUENCE [LARGE SCALE GENOMIC DNA]</scope>
</reference>
<organism evidence="3 4">
    <name type="scientific">Mesorhizobium plurifarium</name>
    <dbReference type="NCBI Taxonomy" id="69974"/>
    <lineage>
        <taxon>Bacteria</taxon>
        <taxon>Pseudomonadati</taxon>
        <taxon>Pseudomonadota</taxon>
        <taxon>Alphaproteobacteria</taxon>
        <taxon>Hyphomicrobiales</taxon>
        <taxon>Phyllobacteriaceae</taxon>
        <taxon>Mesorhizobium</taxon>
    </lineage>
</organism>
<sequence length="440" mass="48719">MSDKVYRIVRMESENIKKLKAVAIEPEGNVIEITGDNDQGKTSLLDSIYWALGGVGAIQDDPIREGADKARIYLDIGPYKITRRMTRTEDGFNPTLIVENEEGAKYSSPQKMLDAILGELTFDPLEFVRKKPKEQFDTLKAFVTGFDFEESAAQRKKIFEERTVVGRRAAELEAQAKGIEVPADTPDELVDEKALVAEMQAAAEHNSTVERHKAAREAVRQNIAAMEQANRDRESQKIELLRQIDFLEERSKETFRNIQAEQVKLINAEPLPEPIDPSTISAKIDAARQTNAFVARKHQRAELDRLAKERQAEVKKLTDAIEVIDKAKADAIAAAKMPVEGIGFGDDVVLLNGHPLEQASGAQQLRASIALTMAANPKLRIMLVRDGALLGTAAMKMIAEMADEHDFQVWIETVESSRPGAIVIEDGRIRGAQPAAEAAE</sequence>
<protein>
    <recommendedName>
        <fullName evidence="2">Rad50/SbcC-type AAA domain-containing protein</fullName>
    </recommendedName>
</protein>
<evidence type="ECO:0000256" key="1">
    <source>
        <dbReference type="SAM" id="Coils"/>
    </source>
</evidence>
<keyword evidence="4" id="KW-1185">Reference proteome</keyword>
<dbReference type="Gene3D" id="3.40.50.300">
    <property type="entry name" value="P-loop containing nucleotide triphosphate hydrolases"/>
    <property type="match status" value="1"/>
</dbReference>